<comment type="caution">
    <text evidence="3">The sequence shown here is derived from an EMBL/GenBank/DDBJ whole genome shotgun (WGS) entry which is preliminary data.</text>
</comment>
<dbReference type="SUPFAM" id="SSF56349">
    <property type="entry name" value="DNA breaking-rejoining enzymes"/>
    <property type="match status" value="1"/>
</dbReference>
<dbReference type="GO" id="GO:0003677">
    <property type="term" value="F:DNA binding"/>
    <property type="evidence" value="ECO:0007669"/>
    <property type="project" value="InterPro"/>
</dbReference>
<feature type="domain" description="Tyr recombinase" evidence="2">
    <location>
        <begin position="1"/>
        <end position="99"/>
    </location>
</feature>
<dbReference type="EMBL" id="BARU01010511">
    <property type="protein sequence ID" value="GAH33775.1"/>
    <property type="molecule type" value="Genomic_DNA"/>
</dbReference>
<name>X1FMM8_9ZZZZ</name>
<evidence type="ECO:0000259" key="2">
    <source>
        <dbReference type="PROSITE" id="PS51898"/>
    </source>
</evidence>
<evidence type="ECO:0000313" key="3">
    <source>
        <dbReference type="EMBL" id="GAH33775.1"/>
    </source>
</evidence>
<keyword evidence="1" id="KW-0233">DNA recombination</keyword>
<dbReference type="GO" id="GO:0015074">
    <property type="term" value="P:DNA integration"/>
    <property type="evidence" value="ECO:0007669"/>
    <property type="project" value="InterPro"/>
</dbReference>
<sequence length="99" mass="11438">MIYSCGLRRSEAINLKLSDIDSKRLLIKIRGAKGKKDRYVQLAVSTLELLREYYKKEKPEIWVFEGRDKQQYSATSIVNDVKNAAKRAEITSIPTYPQT</sequence>
<proteinExistence type="predicted"/>
<dbReference type="InterPro" id="IPR011010">
    <property type="entry name" value="DNA_brk_join_enz"/>
</dbReference>
<accession>X1FMM8</accession>
<reference evidence="3" key="1">
    <citation type="journal article" date="2014" name="Front. Microbiol.">
        <title>High frequency of phylogenetically diverse reductive dehalogenase-homologous genes in deep subseafloor sedimentary metagenomes.</title>
        <authorList>
            <person name="Kawai M."/>
            <person name="Futagami T."/>
            <person name="Toyoda A."/>
            <person name="Takaki Y."/>
            <person name="Nishi S."/>
            <person name="Hori S."/>
            <person name="Arai W."/>
            <person name="Tsubouchi T."/>
            <person name="Morono Y."/>
            <person name="Uchiyama I."/>
            <person name="Ito T."/>
            <person name="Fujiyama A."/>
            <person name="Inagaki F."/>
            <person name="Takami H."/>
        </authorList>
    </citation>
    <scope>NUCLEOTIDE SEQUENCE</scope>
    <source>
        <strain evidence="3">Expedition CK06-06</strain>
    </source>
</reference>
<gene>
    <name evidence="3" type="ORF">S03H2_20022</name>
</gene>
<evidence type="ECO:0000256" key="1">
    <source>
        <dbReference type="ARBA" id="ARBA00023172"/>
    </source>
</evidence>
<dbReference type="AlphaFoldDB" id="X1FMM8"/>
<dbReference type="Gene3D" id="1.10.443.10">
    <property type="entry name" value="Intergrase catalytic core"/>
    <property type="match status" value="1"/>
</dbReference>
<dbReference type="GO" id="GO:0006310">
    <property type="term" value="P:DNA recombination"/>
    <property type="evidence" value="ECO:0007669"/>
    <property type="project" value="UniProtKB-KW"/>
</dbReference>
<protein>
    <recommendedName>
        <fullName evidence="2">Tyr recombinase domain-containing protein</fullName>
    </recommendedName>
</protein>
<dbReference type="InterPro" id="IPR002104">
    <property type="entry name" value="Integrase_catalytic"/>
</dbReference>
<dbReference type="Pfam" id="PF00589">
    <property type="entry name" value="Phage_integrase"/>
    <property type="match status" value="1"/>
</dbReference>
<dbReference type="InterPro" id="IPR013762">
    <property type="entry name" value="Integrase-like_cat_sf"/>
</dbReference>
<dbReference type="PROSITE" id="PS51898">
    <property type="entry name" value="TYR_RECOMBINASE"/>
    <property type="match status" value="1"/>
</dbReference>
<organism evidence="3">
    <name type="scientific">marine sediment metagenome</name>
    <dbReference type="NCBI Taxonomy" id="412755"/>
    <lineage>
        <taxon>unclassified sequences</taxon>
        <taxon>metagenomes</taxon>
        <taxon>ecological metagenomes</taxon>
    </lineage>
</organism>